<feature type="domain" description="Outer membrane protein beta-barrel" evidence="7">
    <location>
        <begin position="23"/>
        <end position="233"/>
    </location>
</feature>
<dbReference type="PANTHER" id="PTHR34001:SF3">
    <property type="entry name" value="BLL7405 PROTEIN"/>
    <property type="match status" value="1"/>
</dbReference>
<dbReference type="InterPro" id="IPR051692">
    <property type="entry name" value="OMP-like"/>
</dbReference>
<accession>A0A2P7S568</accession>
<evidence type="ECO:0000256" key="6">
    <source>
        <dbReference type="SAM" id="SignalP"/>
    </source>
</evidence>
<evidence type="ECO:0000256" key="1">
    <source>
        <dbReference type="ARBA" id="ARBA00004442"/>
    </source>
</evidence>
<evidence type="ECO:0000313" key="8">
    <source>
        <dbReference type="EMBL" id="PSJ57613.1"/>
    </source>
</evidence>
<dbReference type="SUPFAM" id="SSF56925">
    <property type="entry name" value="OMPA-like"/>
    <property type="match status" value="1"/>
</dbReference>
<dbReference type="Proteomes" id="UP000240653">
    <property type="component" value="Unassembled WGS sequence"/>
</dbReference>
<comment type="similarity">
    <text evidence="5">Belongs to the Omp25/RopB family.</text>
</comment>
<dbReference type="InterPro" id="IPR006315">
    <property type="entry name" value="OM_autotransptr_brl_dom"/>
</dbReference>
<evidence type="ECO:0000256" key="4">
    <source>
        <dbReference type="ARBA" id="ARBA00023237"/>
    </source>
</evidence>
<evidence type="ECO:0000256" key="2">
    <source>
        <dbReference type="ARBA" id="ARBA00022729"/>
    </source>
</evidence>
<dbReference type="EMBL" id="PXYL01000013">
    <property type="protein sequence ID" value="PSJ57613.1"/>
    <property type="molecule type" value="Genomic_DNA"/>
</dbReference>
<keyword evidence="3" id="KW-0472">Membrane</keyword>
<reference evidence="8 9" key="1">
    <citation type="submission" date="2018-03" db="EMBL/GenBank/DDBJ databases">
        <title>The draft genome of Mesorhizobium soli JCM 19897.</title>
        <authorList>
            <person name="Li L."/>
            <person name="Liu L."/>
            <person name="Liang L."/>
            <person name="Wang T."/>
            <person name="Zhang X."/>
        </authorList>
    </citation>
    <scope>NUCLEOTIDE SEQUENCE [LARGE SCALE GENOMIC DNA]</scope>
    <source>
        <strain evidence="8 9">JCM 19897</strain>
    </source>
</reference>
<dbReference type="Pfam" id="PF13505">
    <property type="entry name" value="OMP_b-brl"/>
    <property type="match status" value="1"/>
</dbReference>
<dbReference type="RefSeq" id="WP_106726147.1">
    <property type="nucleotide sequence ID" value="NZ_PXYL01000013.1"/>
</dbReference>
<evidence type="ECO:0000313" key="9">
    <source>
        <dbReference type="Proteomes" id="UP000240653"/>
    </source>
</evidence>
<evidence type="ECO:0000256" key="3">
    <source>
        <dbReference type="ARBA" id="ARBA00023136"/>
    </source>
</evidence>
<comment type="caution">
    <text evidence="8">The sequence shown here is derived from an EMBL/GenBank/DDBJ whole genome shotgun (WGS) entry which is preliminary data.</text>
</comment>
<evidence type="ECO:0000259" key="7">
    <source>
        <dbReference type="Pfam" id="PF13505"/>
    </source>
</evidence>
<dbReference type="OrthoDB" id="9815357at2"/>
<organism evidence="8 9">
    <name type="scientific">Pseudaminobacter soli</name>
    <name type="common">ex Li et al. 2025</name>
    <dbReference type="NCBI Taxonomy" id="1295366"/>
    <lineage>
        <taxon>Bacteria</taxon>
        <taxon>Pseudomonadati</taxon>
        <taxon>Pseudomonadota</taxon>
        <taxon>Alphaproteobacteria</taxon>
        <taxon>Hyphomicrobiales</taxon>
        <taxon>Phyllobacteriaceae</taxon>
        <taxon>Pseudaminobacter</taxon>
    </lineage>
</organism>
<dbReference type="Gene3D" id="2.40.160.20">
    <property type="match status" value="1"/>
</dbReference>
<dbReference type="PANTHER" id="PTHR34001">
    <property type="entry name" value="BLL7405 PROTEIN"/>
    <property type="match status" value="1"/>
</dbReference>
<comment type="subcellular location">
    <subcellularLocation>
        <location evidence="1">Cell outer membrane</location>
    </subcellularLocation>
</comment>
<keyword evidence="9" id="KW-1185">Reference proteome</keyword>
<sequence length="233" mass="25775">MKSILLAGLAVFTLTGSAVAADVVVQEPVAAYNWSGFYVGAQVGYAWGKSPFRNRSDDYVEGTDFDPRGFFGGVYGGYNQQLSNNIVLGVDADINAADIKRNGGDYYDYTDGSVYDYVSPSSKMNWNGAVRARVGYAYDRVLPYIAGGVSFGELKFDLIHKNYGDVKFSEKATMTGWNIGAGIEYAATDNVILRAEYRYTDFGSKTFHGLWFEDEGRIKLRTNDIRIGVAYKF</sequence>
<keyword evidence="4" id="KW-0998">Cell outer membrane</keyword>
<dbReference type="GO" id="GO:0009279">
    <property type="term" value="C:cell outer membrane"/>
    <property type="evidence" value="ECO:0007669"/>
    <property type="project" value="UniProtKB-SubCell"/>
</dbReference>
<gene>
    <name evidence="8" type="ORF">C7I85_21870</name>
</gene>
<feature type="signal peptide" evidence="6">
    <location>
        <begin position="1"/>
        <end position="20"/>
    </location>
</feature>
<dbReference type="InterPro" id="IPR011250">
    <property type="entry name" value="OMP/PagP_B-barrel"/>
</dbReference>
<protein>
    <submittedName>
        <fullName evidence="8">Porin family protein</fullName>
    </submittedName>
</protein>
<dbReference type="NCBIfam" id="TIGR01414">
    <property type="entry name" value="autotrans_barl"/>
    <property type="match status" value="1"/>
</dbReference>
<keyword evidence="2 6" id="KW-0732">Signal</keyword>
<name>A0A2P7S568_9HYPH</name>
<evidence type="ECO:0000256" key="5">
    <source>
        <dbReference type="ARBA" id="ARBA00038306"/>
    </source>
</evidence>
<proteinExistence type="inferred from homology"/>
<feature type="chain" id="PRO_5015148406" evidence="6">
    <location>
        <begin position="21"/>
        <end position="233"/>
    </location>
</feature>
<dbReference type="AlphaFoldDB" id="A0A2P7S568"/>
<dbReference type="InterPro" id="IPR027385">
    <property type="entry name" value="Beta-barrel_OMP"/>
</dbReference>